<dbReference type="InterPro" id="IPR013780">
    <property type="entry name" value="Glyco_hydro_b"/>
</dbReference>
<dbReference type="EMBL" id="JAYGIL010000020">
    <property type="protein sequence ID" value="MEA5404373.1"/>
    <property type="molecule type" value="Genomic_DNA"/>
</dbReference>
<dbReference type="PROSITE" id="PS51257">
    <property type="entry name" value="PROKAR_LIPOPROTEIN"/>
    <property type="match status" value="1"/>
</dbReference>
<feature type="domain" description="Endo-beta-1,6-galactanase-like" evidence="1">
    <location>
        <begin position="48"/>
        <end position="408"/>
    </location>
</feature>
<reference evidence="2 3" key="1">
    <citation type="submission" date="2023-12" db="EMBL/GenBank/DDBJ databases">
        <title>Novel species of the genus Arcicella isolated from rivers.</title>
        <authorList>
            <person name="Lu H."/>
        </authorList>
    </citation>
    <scope>NUCLEOTIDE SEQUENCE [LARGE SCALE GENOMIC DNA]</scope>
    <source>
        <strain evidence="2 3">DC2W</strain>
    </source>
</reference>
<comment type="caution">
    <text evidence="2">The sequence shown here is derived from an EMBL/GenBank/DDBJ whole genome shotgun (WGS) entry which is preliminary data.</text>
</comment>
<dbReference type="Gene3D" id="3.20.20.80">
    <property type="entry name" value="Glycosidases"/>
    <property type="match status" value="1"/>
</dbReference>
<evidence type="ECO:0000313" key="2">
    <source>
        <dbReference type="EMBL" id="MEA5404373.1"/>
    </source>
</evidence>
<dbReference type="PANTHER" id="PTHR42767:SF1">
    <property type="entry name" value="ENDO-BETA-1,6-GALACTANASE-LIKE DOMAIN-CONTAINING PROTEIN"/>
    <property type="match status" value="1"/>
</dbReference>
<keyword evidence="3" id="KW-1185">Reference proteome</keyword>
<dbReference type="SUPFAM" id="SSF51445">
    <property type="entry name" value="(Trans)glycosidases"/>
    <property type="match status" value="1"/>
</dbReference>
<protein>
    <submittedName>
        <fullName evidence="2">Glycoside hydrolase</fullName>
    </submittedName>
</protein>
<gene>
    <name evidence="2" type="ORF">VB776_15680</name>
</gene>
<dbReference type="InterPro" id="IPR039514">
    <property type="entry name" value="6GAL-like"/>
</dbReference>
<evidence type="ECO:0000313" key="3">
    <source>
        <dbReference type="Proteomes" id="UP001303899"/>
    </source>
</evidence>
<keyword evidence="2" id="KW-0378">Hydrolase</keyword>
<dbReference type="Proteomes" id="UP001303899">
    <property type="component" value="Unassembled WGS sequence"/>
</dbReference>
<dbReference type="Gene3D" id="2.60.40.1180">
    <property type="entry name" value="Golgi alpha-mannosidase II"/>
    <property type="match status" value="1"/>
</dbReference>
<proteinExistence type="predicted"/>
<dbReference type="PANTHER" id="PTHR42767">
    <property type="entry name" value="ENDO-BETA-1,6-GALACTANASE"/>
    <property type="match status" value="1"/>
</dbReference>
<dbReference type="InterPro" id="IPR039743">
    <property type="entry name" value="6GAL/EXGAL"/>
</dbReference>
<dbReference type="Pfam" id="PF14587">
    <property type="entry name" value="Glyco_hydr_30_2"/>
    <property type="match status" value="1"/>
</dbReference>
<dbReference type="GO" id="GO:0016787">
    <property type="term" value="F:hydrolase activity"/>
    <property type="evidence" value="ECO:0007669"/>
    <property type="project" value="UniProtKB-KW"/>
</dbReference>
<sequence length="532" mass="59236">MIRTSFKVSKSFLLRRWLMAYTFLFLLFSCTKAQVVPDNVQTPTNKQVNISIDAAKTFQTIEHFGASDAWSCQFVGNWPESKKNGIADLLFSQDTTANGQPKGVGLSLWRFNIGAGSAAVGDDSGIRDEWRRVESFLDNDGSYHWDRQAGQIWFLNAAKQRNVKNFLAFTNSPPIQFTVNKKAYASNGKSNLSADKFDTFADFLATVIKGVKDKTGILFNYVSPVNEPQWEWSDGGQEGTPFNNTEIAGITRSLSASLLKANLSTKINIAEAGELNFLYAKDNLVKGYQITDFFEASSSNYVGNLPNLEKAISGHSYFTSSPFIQARDKRKLLSESVATIPNLKYWMSEYCILGDNAGEMDGNKKDLGIDPALYVARTIHNDLVNGNATAWHWWLSISPYDYKDGLIYIDKNKTDGNFSASKMLWAFGNFSRFVRPNAERIATTVENENTQNNLFQVSSYKDLAQKQLITVVINSDINPVDVNLTLSNVKVSTVKAYITSKDADLKPLPSTSTKQKITVPARSIITLVGNLE</sequence>
<name>A0ABU5S824_9BACT</name>
<dbReference type="SUPFAM" id="SSF51011">
    <property type="entry name" value="Glycosyl hydrolase domain"/>
    <property type="match status" value="1"/>
</dbReference>
<dbReference type="RefSeq" id="WP_323697703.1">
    <property type="nucleotide sequence ID" value="NZ_JAYGIL010000020.1"/>
</dbReference>
<organism evidence="2 3">
    <name type="scientific">Arcicella gelida</name>
    <dbReference type="NCBI Taxonomy" id="2984195"/>
    <lineage>
        <taxon>Bacteria</taxon>
        <taxon>Pseudomonadati</taxon>
        <taxon>Bacteroidota</taxon>
        <taxon>Cytophagia</taxon>
        <taxon>Cytophagales</taxon>
        <taxon>Flectobacillaceae</taxon>
        <taxon>Arcicella</taxon>
    </lineage>
</organism>
<evidence type="ECO:0000259" key="1">
    <source>
        <dbReference type="Pfam" id="PF14587"/>
    </source>
</evidence>
<dbReference type="InterPro" id="IPR017853">
    <property type="entry name" value="GH"/>
</dbReference>
<accession>A0ABU5S824</accession>